<evidence type="ECO:0000313" key="3">
    <source>
        <dbReference type="EMBL" id="UXP30853.1"/>
    </source>
</evidence>
<dbReference type="Proteomes" id="UP001065174">
    <property type="component" value="Chromosome"/>
</dbReference>
<sequence length="177" mass="20686">MAGFRIYLTAWGNNMSVTQATLKAIDYNTIKESVIEDVALLNTIKSHGGSLYVNTDLGAVLTTQPEKSLFDIVSQRMRWAKGMMFVSNWVKIALILKIMYLPAVCLLMHYHPIVVCFFLMKVVCQLILILKIRRELRAKISVIWICFFDWYEFLVYFSSFVAHVLSLRFRWKGRNYR</sequence>
<keyword evidence="4" id="KW-1185">Reference proteome</keyword>
<dbReference type="Pfam" id="PF13632">
    <property type="entry name" value="Glyco_trans_2_3"/>
    <property type="match status" value="1"/>
</dbReference>
<feature type="transmembrane region" description="Helical" evidence="1">
    <location>
        <begin position="109"/>
        <end position="130"/>
    </location>
</feature>
<organism evidence="3 4">
    <name type="scientific">Reichenbachiella agarivorans</name>
    <dbReference type="NCBI Taxonomy" id="2979464"/>
    <lineage>
        <taxon>Bacteria</taxon>
        <taxon>Pseudomonadati</taxon>
        <taxon>Bacteroidota</taxon>
        <taxon>Cytophagia</taxon>
        <taxon>Cytophagales</taxon>
        <taxon>Reichenbachiellaceae</taxon>
        <taxon>Reichenbachiella</taxon>
    </lineage>
</organism>
<reference evidence="3" key="1">
    <citation type="submission" date="2022-09" db="EMBL/GenBank/DDBJ databases">
        <title>Comparative genomics and taxonomic characterization of three novel marine species of genus Reichenbachiella exhibiting antioxidant and polysaccharide degradation activities.</title>
        <authorList>
            <person name="Muhammad N."/>
            <person name="Lee Y.-J."/>
            <person name="Ko J."/>
            <person name="Kim S.-G."/>
        </authorList>
    </citation>
    <scope>NUCLEOTIDE SEQUENCE</scope>
    <source>
        <strain evidence="3">BKB1-1</strain>
    </source>
</reference>
<dbReference type="InterPro" id="IPR001173">
    <property type="entry name" value="Glyco_trans_2-like"/>
</dbReference>
<protein>
    <recommendedName>
        <fullName evidence="2">Glycosyltransferase 2-like domain-containing protein</fullName>
    </recommendedName>
</protein>
<dbReference type="EMBL" id="CP106679">
    <property type="protein sequence ID" value="UXP30853.1"/>
    <property type="molecule type" value="Genomic_DNA"/>
</dbReference>
<feature type="domain" description="Glycosyltransferase 2-like" evidence="2">
    <location>
        <begin position="8"/>
        <end position="126"/>
    </location>
</feature>
<keyword evidence="1" id="KW-0812">Transmembrane</keyword>
<evidence type="ECO:0000259" key="2">
    <source>
        <dbReference type="Pfam" id="PF13632"/>
    </source>
</evidence>
<evidence type="ECO:0000313" key="4">
    <source>
        <dbReference type="Proteomes" id="UP001065174"/>
    </source>
</evidence>
<accession>A0ABY6CNC5</accession>
<proteinExistence type="predicted"/>
<evidence type="ECO:0000256" key="1">
    <source>
        <dbReference type="SAM" id="Phobius"/>
    </source>
</evidence>
<dbReference type="RefSeq" id="WP_262308299.1">
    <property type="nucleotide sequence ID" value="NZ_CP106679.1"/>
</dbReference>
<feature type="transmembrane region" description="Helical" evidence="1">
    <location>
        <begin position="85"/>
        <end position="103"/>
    </location>
</feature>
<name>A0ABY6CNC5_9BACT</name>
<feature type="transmembrane region" description="Helical" evidence="1">
    <location>
        <begin position="142"/>
        <end position="165"/>
    </location>
</feature>
<keyword evidence="1" id="KW-0472">Membrane</keyword>
<gene>
    <name evidence="3" type="ORF">N6H18_10860</name>
</gene>
<keyword evidence="1" id="KW-1133">Transmembrane helix</keyword>